<proteinExistence type="predicted"/>
<keyword evidence="2" id="KW-1185">Reference proteome</keyword>
<dbReference type="Gene3D" id="2.40.160.10">
    <property type="entry name" value="Porin"/>
    <property type="match status" value="1"/>
</dbReference>
<organism evidence="1 2">
    <name type="scientific">Leptospira harrisiae</name>
    <dbReference type="NCBI Taxonomy" id="2023189"/>
    <lineage>
        <taxon>Bacteria</taxon>
        <taxon>Pseudomonadati</taxon>
        <taxon>Spirochaetota</taxon>
        <taxon>Spirochaetia</taxon>
        <taxon>Leptospirales</taxon>
        <taxon>Leptospiraceae</taxon>
        <taxon>Leptospira</taxon>
    </lineage>
</organism>
<evidence type="ECO:0000313" key="2">
    <source>
        <dbReference type="Proteomes" id="UP000232145"/>
    </source>
</evidence>
<evidence type="ECO:0000313" key="1">
    <source>
        <dbReference type="EMBL" id="PJZ85616.1"/>
    </source>
</evidence>
<dbReference type="Pfam" id="PF07642">
    <property type="entry name" value="BBP2"/>
    <property type="match status" value="1"/>
</dbReference>
<dbReference type="OrthoDB" id="9769460at2"/>
<dbReference type="InterPro" id="IPR011486">
    <property type="entry name" value="BBP2"/>
</dbReference>
<accession>A0A2N0AMS7</accession>
<evidence type="ECO:0008006" key="3">
    <source>
        <dbReference type="Google" id="ProtNLM"/>
    </source>
</evidence>
<dbReference type="EMBL" id="NPDX01000001">
    <property type="protein sequence ID" value="PJZ85616.1"/>
    <property type="molecule type" value="Genomic_DNA"/>
</dbReference>
<dbReference type="AlphaFoldDB" id="A0A2N0AMS7"/>
<dbReference type="InterPro" id="IPR023614">
    <property type="entry name" value="Porin_dom_sf"/>
</dbReference>
<reference evidence="1 2" key="1">
    <citation type="submission" date="2017-07" db="EMBL/GenBank/DDBJ databases">
        <title>Leptospira spp. isolated from tropical soils.</title>
        <authorList>
            <person name="Thibeaux R."/>
            <person name="Iraola G."/>
            <person name="Ferres I."/>
            <person name="Bierque E."/>
            <person name="Girault D."/>
            <person name="Soupe-Gilbert M.-E."/>
            <person name="Picardeau M."/>
            <person name="Goarant C."/>
        </authorList>
    </citation>
    <scope>NUCLEOTIDE SEQUENCE [LARGE SCALE GENOMIC DNA]</scope>
    <source>
        <strain evidence="1 2">FH2-B-A1</strain>
    </source>
</reference>
<dbReference type="RefSeq" id="WP_100742510.1">
    <property type="nucleotide sequence ID" value="NZ_NPDW01000001.1"/>
</dbReference>
<name>A0A2N0AMS7_9LEPT</name>
<gene>
    <name evidence="1" type="ORF">CH364_05245</name>
</gene>
<dbReference type="Proteomes" id="UP000232145">
    <property type="component" value="Unassembled WGS sequence"/>
</dbReference>
<comment type="caution">
    <text evidence="1">The sequence shown here is derived from an EMBL/GenBank/DDBJ whole genome shotgun (WGS) entry which is preliminary data.</text>
</comment>
<sequence>MLDQFNVFSNIISRWFPSLRVHIRILFFVSWGLFNPILAEENQFIEKKENPDSTSKTNTLPNVVQFGGFVDSYYLYNRNLPKDTERNFTTQAVRNNEFNINLAYVEAKVEEKKYRGRLAFQWGTSVNANYAGEISTEKFSNQNSVKNIQEAYTGFKIGKDTWLDAGIFFGNIGHESWISQNNINYTRAFALDYVPYYSSGVRLMHQFSNKLSGQLQVLNGWQNITDNNKDKAFGSQIKYLFSPNLTLTLNQFAGNEAPNNERKQMRYYQNTILEWMFSDQISLVGQFDIGIQKAKQSFIYEPWLAAFDPSLGDYRETSSNAYRQWYHGTFWLCFKLSPEYRLSFRIERFYDPLQVMVNTGTRNGFMSNGYTTTFDILSYDPGLIRFEYVYRRSADSVFAYHDSSTSKKEDFFLLAFSIKF</sequence>
<protein>
    <recommendedName>
        <fullName evidence="3">Porin</fullName>
    </recommendedName>
</protein>